<dbReference type="PANTHER" id="PTHR43817:SF1">
    <property type="entry name" value="HYDROLASE, FAMILY 43, PUTATIVE (AFU_ORTHOLOGUE AFUA_3G01660)-RELATED"/>
    <property type="match status" value="1"/>
</dbReference>
<dbReference type="RefSeq" id="WP_248994868.1">
    <property type="nucleotide sequence ID" value="NZ_JAKIKP010000003.1"/>
</dbReference>
<evidence type="ECO:0000256" key="7">
    <source>
        <dbReference type="SAM" id="SignalP"/>
    </source>
</evidence>
<dbReference type="Pfam" id="PF04616">
    <property type="entry name" value="Glyco_hydro_43"/>
    <property type="match status" value="1"/>
</dbReference>
<keyword evidence="10" id="KW-1185">Reference proteome</keyword>
<evidence type="ECO:0000256" key="6">
    <source>
        <dbReference type="PIRSR" id="PIRSR606710-2"/>
    </source>
</evidence>
<dbReference type="EMBL" id="JAKIKP010000003">
    <property type="protein sequence ID" value="MCL1142183.1"/>
    <property type="molecule type" value="Genomic_DNA"/>
</dbReference>
<dbReference type="GO" id="GO:0004553">
    <property type="term" value="F:hydrolase activity, hydrolyzing O-glycosyl compounds"/>
    <property type="evidence" value="ECO:0007669"/>
    <property type="project" value="InterPro"/>
</dbReference>
<reference evidence="9" key="1">
    <citation type="submission" date="2022-01" db="EMBL/GenBank/DDBJ databases">
        <title>Whole genome-based taxonomy of the Shewanellaceae.</title>
        <authorList>
            <person name="Martin-Rodriguez A.J."/>
        </authorList>
    </citation>
    <scope>NUCLEOTIDE SEQUENCE</scope>
    <source>
        <strain evidence="9">DSM 16422</strain>
    </source>
</reference>
<keyword evidence="3" id="KW-0378">Hydrolase</keyword>
<name>A0A9X1ZQG7_9GAMM</name>
<dbReference type="PROSITE" id="PS50231">
    <property type="entry name" value="RICIN_B_LECTIN"/>
    <property type="match status" value="2"/>
</dbReference>
<evidence type="ECO:0000256" key="5">
    <source>
        <dbReference type="PIRSR" id="PIRSR606710-1"/>
    </source>
</evidence>
<dbReference type="InterPro" id="IPR000772">
    <property type="entry name" value="Ricin_B_lectin"/>
</dbReference>
<keyword evidence="4" id="KW-0326">Glycosidase</keyword>
<proteinExistence type="inferred from homology"/>
<protein>
    <submittedName>
        <fullName evidence="9">Family 43 glycosylhydrolase</fullName>
    </submittedName>
</protein>
<dbReference type="SUPFAM" id="SSF50370">
    <property type="entry name" value="Ricin B-like lectins"/>
    <property type="match status" value="2"/>
</dbReference>
<dbReference type="PANTHER" id="PTHR43817">
    <property type="entry name" value="GLYCOSYL HYDROLASE"/>
    <property type="match status" value="1"/>
</dbReference>
<keyword evidence="2 7" id="KW-0732">Signal</keyword>
<sequence>MIKNKLTYIFFWLTLFVFSSHCMANSQDSTIQEDGLITTEHTFVSPIGELADPNIVYDNGWYYFIGTAYNSISMRRAKTLEELKTSPLKLVYTPQKGGPCCDFWAPEMHRINNTWYIYYTANTIGSIAGQRMWVLENTSDDPYNGEWLNRGRIYDPSNDIWAIDPTVFELRDELYMVYSAVADPRDGDKPQRLYINRMQSPLSLSPGRVLLSSPEFAFETDGYVNEGPAVLRRNGKTFLTYSGSGCWTPNYAIGMLWMNDSDDPMDLSSWTKLTEAQFSKNPGKGVYGTGHHSFFNSPDGTETWMAYHATARASGYCGVTERESSRTARAQKIEFDENGFPDFGVPEGTGVKIQAPSGEPALPTSQLLVNGIYKITPLNATYKSLDVENCSPYLGTNVRQWETNNSDCQKWIVQATDDGHFWIGAVAGGLALQLENCLTTNGSNVNMGISNGSICQKWDIIANDDGTYSIANVAANKLLDIQFGGNNNGANLQIYQANGNQQQRFFLDLLAPEPSIAAGSYEIISKKSSKAMDLANCNKDEGGNVQQFDLLNDDCQKWQVEPTEDGYYRIMAKTTGKALSVANCSVNLGANIQQSSANTDCEKFSIKHISAEWFAIISKINGLVVEVAGCSTRSGANIALWANWKGACQQWKFIPEQSRNVDVLVVE</sequence>
<evidence type="ECO:0000256" key="2">
    <source>
        <dbReference type="ARBA" id="ARBA00022729"/>
    </source>
</evidence>
<dbReference type="Proteomes" id="UP001139333">
    <property type="component" value="Unassembled WGS sequence"/>
</dbReference>
<feature type="active site" description="Proton acceptor" evidence="5">
    <location>
        <position position="52"/>
    </location>
</feature>
<evidence type="ECO:0000256" key="4">
    <source>
        <dbReference type="ARBA" id="ARBA00023295"/>
    </source>
</evidence>
<evidence type="ECO:0000256" key="1">
    <source>
        <dbReference type="ARBA" id="ARBA00009865"/>
    </source>
</evidence>
<dbReference type="InterPro" id="IPR006710">
    <property type="entry name" value="Glyco_hydro_43"/>
</dbReference>
<dbReference type="Pfam" id="PF14200">
    <property type="entry name" value="RicinB_lectin_2"/>
    <property type="match status" value="3"/>
</dbReference>
<feature type="active site" description="Proton donor" evidence="5">
    <location>
        <position position="226"/>
    </location>
</feature>
<organism evidence="9 10">
    <name type="scientific">Shewanella gaetbuli</name>
    <dbReference type="NCBI Taxonomy" id="220752"/>
    <lineage>
        <taxon>Bacteria</taxon>
        <taxon>Pseudomonadati</taxon>
        <taxon>Pseudomonadota</taxon>
        <taxon>Gammaproteobacteria</taxon>
        <taxon>Alteromonadales</taxon>
        <taxon>Shewanellaceae</taxon>
        <taxon>Shewanella</taxon>
    </lineage>
</organism>
<dbReference type="AlphaFoldDB" id="A0A9X1ZQG7"/>
<evidence type="ECO:0000259" key="8">
    <source>
        <dbReference type="Pfam" id="PF14200"/>
    </source>
</evidence>
<evidence type="ECO:0000256" key="3">
    <source>
        <dbReference type="ARBA" id="ARBA00022801"/>
    </source>
</evidence>
<dbReference type="SUPFAM" id="SSF75005">
    <property type="entry name" value="Arabinanase/levansucrase/invertase"/>
    <property type="match status" value="1"/>
</dbReference>
<feature type="domain" description="Ricin B lectin" evidence="8">
    <location>
        <begin position="601"/>
        <end position="658"/>
    </location>
</feature>
<dbReference type="Gene3D" id="2.115.10.20">
    <property type="entry name" value="Glycosyl hydrolase domain, family 43"/>
    <property type="match status" value="1"/>
</dbReference>
<dbReference type="CDD" id="cd00161">
    <property type="entry name" value="beta-trefoil_Ricin-like"/>
    <property type="match status" value="2"/>
</dbReference>
<dbReference type="Gene3D" id="2.80.10.50">
    <property type="match status" value="3"/>
</dbReference>
<comment type="caution">
    <text evidence="9">The sequence shown here is derived from an EMBL/GenBank/DDBJ whole genome shotgun (WGS) entry which is preliminary data.</text>
</comment>
<feature type="chain" id="PRO_5040974194" evidence="7">
    <location>
        <begin position="25"/>
        <end position="667"/>
    </location>
</feature>
<feature type="domain" description="Ricin B lectin" evidence="8">
    <location>
        <begin position="370"/>
        <end position="446"/>
    </location>
</feature>
<feature type="site" description="Important for catalytic activity, responsible for pKa modulation of the active site Glu and correct orientation of both the proton donor and substrate" evidence="6">
    <location>
        <position position="164"/>
    </location>
</feature>
<accession>A0A9X1ZQG7</accession>
<evidence type="ECO:0000313" key="10">
    <source>
        <dbReference type="Proteomes" id="UP001139333"/>
    </source>
</evidence>
<dbReference type="CDD" id="cd18820">
    <property type="entry name" value="GH43_LbAraf43-like"/>
    <property type="match status" value="1"/>
</dbReference>
<dbReference type="InterPro" id="IPR035992">
    <property type="entry name" value="Ricin_B-like_lectins"/>
</dbReference>
<gene>
    <name evidence="9" type="ORF">L2672_05680</name>
</gene>
<comment type="similarity">
    <text evidence="1">Belongs to the glycosyl hydrolase 43 family.</text>
</comment>
<dbReference type="GO" id="GO:0005975">
    <property type="term" value="P:carbohydrate metabolic process"/>
    <property type="evidence" value="ECO:0007669"/>
    <property type="project" value="InterPro"/>
</dbReference>
<feature type="domain" description="Ricin B lectin" evidence="8">
    <location>
        <begin position="502"/>
        <end position="594"/>
    </location>
</feature>
<dbReference type="InterPro" id="IPR023296">
    <property type="entry name" value="Glyco_hydro_beta-prop_sf"/>
</dbReference>
<feature type="signal peptide" evidence="7">
    <location>
        <begin position="1"/>
        <end position="24"/>
    </location>
</feature>
<evidence type="ECO:0000313" key="9">
    <source>
        <dbReference type="EMBL" id="MCL1142183.1"/>
    </source>
</evidence>